<evidence type="ECO:0008006" key="4">
    <source>
        <dbReference type="Google" id="ProtNLM"/>
    </source>
</evidence>
<evidence type="ECO:0000313" key="2">
    <source>
        <dbReference type="EMBL" id="CUU67616.1"/>
    </source>
</evidence>
<dbReference type="EMBL" id="FAUH01000051">
    <property type="protein sequence ID" value="CUU67616.1"/>
    <property type="molecule type" value="Genomic_DNA"/>
</dbReference>
<feature type="signal peptide" evidence="1">
    <location>
        <begin position="1"/>
        <end position="27"/>
    </location>
</feature>
<feature type="chain" id="PRO_5007071707" description="Secreted protein" evidence="1">
    <location>
        <begin position="28"/>
        <end position="165"/>
    </location>
</feature>
<keyword evidence="1" id="KW-0732">Signal</keyword>
<dbReference type="RefSeq" id="WP_141657164.1">
    <property type="nucleotide sequence ID" value="NZ_FAUH01000051.1"/>
</dbReference>
<proteinExistence type="predicted"/>
<dbReference type="OrthoDB" id="4412868at2"/>
<dbReference type="Proteomes" id="UP000182498">
    <property type="component" value="Unassembled WGS sequence"/>
</dbReference>
<keyword evidence="3" id="KW-1185">Reference proteome</keyword>
<dbReference type="AlphaFoldDB" id="A0A0X8XWR7"/>
<organism evidence="2 3">
    <name type="scientific">Corynebacterium variabile</name>
    <dbReference type="NCBI Taxonomy" id="1727"/>
    <lineage>
        <taxon>Bacteria</taxon>
        <taxon>Bacillati</taxon>
        <taxon>Actinomycetota</taxon>
        <taxon>Actinomycetes</taxon>
        <taxon>Mycobacteriales</taxon>
        <taxon>Corynebacteriaceae</taxon>
        <taxon>Corynebacterium</taxon>
    </lineage>
</organism>
<reference evidence="3" key="1">
    <citation type="submission" date="2015-11" db="EMBL/GenBank/DDBJ databases">
        <authorList>
            <person name="Dugat-Bony E."/>
        </authorList>
    </citation>
    <scope>NUCLEOTIDE SEQUENCE [LARGE SCALE GENOMIC DNA]</scope>
    <source>
        <strain evidence="3">Mu292</strain>
    </source>
</reference>
<accession>A0A0X8XWR7</accession>
<evidence type="ECO:0000256" key="1">
    <source>
        <dbReference type="SAM" id="SignalP"/>
    </source>
</evidence>
<gene>
    <name evidence="2" type="ORF">CVAR292_02983</name>
</gene>
<protein>
    <recommendedName>
        <fullName evidence="4">Secreted protein</fullName>
    </recommendedName>
</protein>
<evidence type="ECO:0000313" key="3">
    <source>
        <dbReference type="Proteomes" id="UP000182498"/>
    </source>
</evidence>
<name>A0A0X8XWR7_9CORY</name>
<sequence>MSKKSMSRFAALALTLALPLAAAPVAAAETPASTSAAAEVFDEAAAARYFEAVDNATSDDEARAALNDFLGADVAAQAIQENSARPGQITPRGAGTFLSCIKGKASDDVKSVFDINVVAAAIGQKNYAKAAKEAVKYLAKQGIKRNAAVLAAMFAYWGFQCRGSW</sequence>